<accession>A0ABX2CUX1</accession>
<keyword evidence="3" id="KW-1185">Reference proteome</keyword>
<protein>
    <submittedName>
        <fullName evidence="2">Uncharacterized protein</fullName>
    </submittedName>
</protein>
<reference evidence="2 3" key="1">
    <citation type="journal article" date="2020" name="Sci. Rep.">
        <title>A novel cyanobacterial geosmin producer, revising GeoA distribution and dispersion patterns in Bacteria.</title>
        <authorList>
            <person name="Churro C."/>
            <person name="Semedo-Aguiar A.P."/>
            <person name="Silva A.D."/>
            <person name="Pereira-Leal J.B."/>
            <person name="Leite R.B."/>
        </authorList>
    </citation>
    <scope>NUCLEOTIDE SEQUENCE [LARGE SCALE GENOMIC DNA]</scope>
    <source>
        <strain evidence="2 3">IPMA8</strain>
    </source>
</reference>
<name>A0ABX2CUX1_9CYAN</name>
<comment type="caution">
    <text evidence="2">The sequence shown here is derived from an EMBL/GenBank/DDBJ whole genome shotgun (WGS) entry which is preliminary data.</text>
</comment>
<feature type="region of interest" description="Disordered" evidence="1">
    <location>
        <begin position="47"/>
        <end position="81"/>
    </location>
</feature>
<evidence type="ECO:0000256" key="1">
    <source>
        <dbReference type="SAM" id="MobiDB-lite"/>
    </source>
</evidence>
<dbReference type="EMBL" id="SRRZ01000014">
    <property type="protein sequence ID" value="NQE33375.1"/>
    <property type="molecule type" value="Genomic_DNA"/>
</dbReference>
<sequence>MTDCKVVVKRIVSPDGKVIAEAKSVVEASGDDRGEISQSVSVKVSSANSSSSYAKSSSSSFASSSSSSTSSTSSCSSISSI</sequence>
<evidence type="ECO:0000313" key="2">
    <source>
        <dbReference type="EMBL" id="NQE33375.1"/>
    </source>
</evidence>
<proteinExistence type="predicted"/>
<dbReference type="RefSeq" id="WP_172186053.1">
    <property type="nucleotide sequence ID" value="NZ_CAWPPK010000046.1"/>
</dbReference>
<organism evidence="2 3">
    <name type="scientific">Microcoleus asticus IPMA8</name>
    <dbReference type="NCBI Taxonomy" id="2563858"/>
    <lineage>
        <taxon>Bacteria</taxon>
        <taxon>Bacillati</taxon>
        <taxon>Cyanobacteriota</taxon>
        <taxon>Cyanophyceae</taxon>
        <taxon>Oscillatoriophycideae</taxon>
        <taxon>Oscillatoriales</taxon>
        <taxon>Microcoleaceae</taxon>
        <taxon>Microcoleus</taxon>
        <taxon>Microcoleus asticus</taxon>
    </lineage>
</organism>
<gene>
    <name evidence="2" type="ORF">E5S67_01094</name>
</gene>
<evidence type="ECO:0000313" key="3">
    <source>
        <dbReference type="Proteomes" id="UP000702425"/>
    </source>
</evidence>
<dbReference type="Proteomes" id="UP000702425">
    <property type="component" value="Unassembled WGS sequence"/>
</dbReference>